<keyword evidence="3" id="KW-1185">Reference proteome</keyword>
<evidence type="ECO:0000313" key="3">
    <source>
        <dbReference type="Proteomes" id="UP000278398"/>
    </source>
</evidence>
<comment type="caution">
    <text evidence="2">The sequence shown here is derived from an EMBL/GenBank/DDBJ whole genome shotgun (WGS) entry which is preliminary data.</text>
</comment>
<organism evidence="2 3">
    <name type="scientific">Aquibium carbonis</name>
    <dbReference type="NCBI Taxonomy" id="2495581"/>
    <lineage>
        <taxon>Bacteria</taxon>
        <taxon>Pseudomonadati</taxon>
        <taxon>Pseudomonadota</taxon>
        <taxon>Alphaproteobacteria</taxon>
        <taxon>Hyphomicrobiales</taxon>
        <taxon>Phyllobacteriaceae</taxon>
        <taxon>Aquibium</taxon>
    </lineage>
</organism>
<dbReference type="AlphaFoldDB" id="A0A3R9ZZX4"/>
<accession>A0A3R9ZZX4</accession>
<dbReference type="RefSeq" id="WP_126700614.1">
    <property type="nucleotide sequence ID" value="NZ_RWKW01000051.1"/>
</dbReference>
<name>A0A3R9ZZX4_9HYPH</name>
<reference evidence="2 3" key="1">
    <citation type="submission" date="2018-12" db="EMBL/GenBank/DDBJ databases">
        <title>Mesorhizobium carbonis sp. nov., isolated from coal mine water.</title>
        <authorList>
            <person name="Xin W."/>
            <person name="Xu Z."/>
            <person name="Xiang F."/>
            <person name="Zhang J."/>
            <person name="Xi L."/>
            <person name="Liu J."/>
        </authorList>
    </citation>
    <scope>NUCLEOTIDE SEQUENCE [LARGE SCALE GENOMIC DNA]</scope>
    <source>
        <strain evidence="2 3">B2.3</strain>
    </source>
</reference>
<evidence type="ECO:0000313" key="2">
    <source>
        <dbReference type="EMBL" id="RST85709.1"/>
    </source>
</evidence>
<feature type="signal peptide" evidence="1">
    <location>
        <begin position="1"/>
        <end position="33"/>
    </location>
</feature>
<evidence type="ECO:0000256" key="1">
    <source>
        <dbReference type="SAM" id="SignalP"/>
    </source>
</evidence>
<proteinExistence type="predicted"/>
<protein>
    <submittedName>
        <fullName evidence="2">Uncharacterized protein</fullName>
    </submittedName>
</protein>
<feature type="chain" id="PRO_5018616504" evidence="1">
    <location>
        <begin position="34"/>
        <end position="207"/>
    </location>
</feature>
<dbReference type="EMBL" id="RWKW01000051">
    <property type="protein sequence ID" value="RST85709.1"/>
    <property type="molecule type" value="Genomic_DNA"/>
</dbReference>
<dbReference type="Proteomes" id="UP000278398">
    <property type="component" value="Unassembled WGS sequence"/>
</dbReference>
<gene>
    <name evidence="2" type="ORF">EJC49_14310</name>
</gene>
<sequence length="207" mass="21979">MSSCRQAPGTARRKKALPLIALASAFAALPASPARPEQASPVRACVTFFERGMAVKHVMSAPGIELFQVPGRLTIQVAGDVSYSLSQDRMIGMAAMIAGAGCKYALTGLSASALGGQPVFSTTGMLLPRGDEPQNDETNYYITGPMPGSVEVEGVGYYPVGSPHFGVEQLSRSALKLSYSGQFQEFGSDEQPRLIHYEAVLQAFSEQ</sequence>
<keyword evidence="1" id="KW-0732">Signal</keyword>